<sequence length="49" mass="5684">MRRKYNLSCAGLTENLLKDVYDYIGLANAEEVDEYIDNLDKEDAENLEN</sequence>
<accession>A0A060PZU6</accession>
<proteinExistence type="predicted"/>
<organism evidence="1 2">
    <name type="scientific">Helicobacter pylori NY40</name>
    <dbReference type="NCBI Taxonomy" id="1426844"/>
    <lineage>
        <taxon>Bacteria</taxon>
        <taxon>Pseudomonadati</taxon>
        <taxon>Campylobacterota</taxon>
        <taxon>Epsilonproteobacteria</taxon>
        <taxon>Campylobacterales</taxon>
        <taxon>Helicobacteraceae</taxon>
        <taxon>Helicobacter</taxon>
    </lineage>
</organism>
<name>A0A060PZU6_HELPX</name>
<protein>
    <submittedName>
        <fullName evidence="1">Uncharacterized protein</fullName>
    </submittedName>
</protein>
<dbReference type="EMBL" id="AP014523">
    <property type="protein sequence ID" value="BAO97402.1"/>
    <property type="molecule type" value="Genomic_DNA"/>
</dbReference>
<evidence type="ECO:0000313" key="1">
    <source>
        <dbReference type="EMBL" id="BAO97402.1"/>
    </source>
</evidence>
<gene>
    <name evidence="1" type="ORF">NY40_0381</name>
</gene>
<evidence type="ECO:0000313" key="2">
    <source>
        <dbReference type="Proteomes" id="UP000031662"/>
    </source>
</evidence>
<dbReference type="AlphaFoldDB" id="A0A060PZU6"/>
<dbReference type="HOGENOM" id="CLU_3054926_0_0_7"/>
<dbReference type="RefSeq" id="WP_154231575.1">
    <property type="nucleotide sequence ID" value="NZ_AP014523.1"/>
</dbReference>
<dbReference type="Proteomes" id="UP000031662">
    <property type="component" value="Chromosome"/>
</dbReference>
<reference evidence="1 2" key="1">
    <citation type="submission" date="2013-11" db="EMBL/GenBank/DDBJ databases">
        <title>Estimation of Helicobacter pylori bacteriophage ecology using H. pylori isolates.</title>
        <authorList>
            <person name="Uchiyama J."/>
            <person name="Takemura-Uchiyama I."/>
            <person name="Ujihara T."/>
            <person name="Matsuzaki S."/>
        </authorList>
    </citation>
    <scope>NUCLEOTIDE SEQUENCE [LARGE SCALE GENOMIC DNA]</scope>
    <source>
        <strain evidence="1 2">NY40</strain>
    </source>
</reference>